<evidence type="ECO:0000259" key="9">
    <source>
        <dbReference type="SMART" id="SM00813"/>
    </source>
</evidence>
<evidence type="ECO:0000256" key="1">
    <source>
        <dbReference type="ARBA" id="ARBA00001462"/>
    </source>
</evidence>
<dbReference type="SUPFAM" id="SSF51011">
    <property type="entry name" value="Glycosyl hydrolase domain"/>
    <property type="match status" value="1"/>
</dbReference>
<keyword evidence="6" id="KW-0378">Hydrolase</keyword>
<evidence type="ECO:0000313" key="11">
    <source>
        <dbReference type="Proteomes" id="UP000606193"/>
    </source>
</evidence>
<evidence type="ECO:0000256" key="2">
    <source>
        <dbReference type="ARBA" id="ARBA00004881"/>
    </source>
</evidence>
<dbReference type="Pfam" id="PF06964">
    <property type="entry name" value="Alpha-L-AF_C"/>
    <property type="match status" value="1"/>
</dbReference>
<dbReference type="PANTHER" id="PTHR43576:SF2">
    <property type="entry name" value="INTRACELLULAR EXO-ALPHA-L-ARABINOFURANOSIDASE 2"/>
    <property type="match status" value="1"/>
</dbReference>
<comment type="caution">
    <text evidence="10">The sequence shown here is derived from an EMBL/GenBank/DDBJ whole genome shotgun (WGS) entry which is preliminary data.</text>
</comment>
<dbReference type="Proteomes" id="UP000606193">
    <property type="component" value="Unassembled WGS sequence"/>
</dbReference>
<comment type="catalytic activity">
    <reaction evidence="1">
        <text>Hydrolysis of terminal non-reducing alpha-L-arabinofuranoside residues in alpha-L-arabinosides.</text>
        <dbReference type="EC" id="3.2.1.55"/>
    </reaction>
</comment>
<protein>
    <recommendedName>
        <fullName evidence="5">non-reducing end alpha-L-arabinofuranosidase</fullName>
        <ecNumber evidence="5">3.2.1.55</ecNumber>
    </recommendedName>
</protein>
<keyword evidence="11" id="KW-1185">Reference proteome</keyword>
<comment type="similarity">
    <text evidence="3">Belongs to the glycosyl hydrolase 51 family.</text>
</comment>
<gene>
    <name evidence="10" type="ORF">H8704_01445</name>
</gene>
<dbReference type="Gene3D" id="2.60.40.1180">
    <property type="entry name" value="Golgi alpha-mannosidase II"/>
    <property type="match status" value="1"/>
</dbReference>
<proteinExistence type="inferred from homology"/>
<evidence type="ECO:0000256" key="6">
    <source>
        <dbReference type="ARBA" id="ARBA00022801"/>
    </source>
</evidence>
<dbReference type="InterPro" id="IPR017853">
    <property type="entry name" value="GH"/>
</dbReference>
<accession>A0ABR7MZT4</accession>
<evidence type="ECO:0000256" key="4">
    <source>
        <dbReference type="ARBA" id="ARBA00011165"/>
    </source>
</evidence>
<evidence type="ECO:0000256" key="5">
    <source>
        <dbReference type="ARBA" id="ARBA00012670"/>
    </source>
</evidence>
<dbReference type="InterPro" id="IPR010720">
    <property type="entry name" value="Alpha-L-AF_C"/>
</dbReference>
<comment type="pathway">
    <text evidence="2">Glycan metabolism.</text>
</comment>
<dbReference type="EC" id="3.2.1.55" evidence="5"/>
<comment type="subunit">
    <text evidence="4">Homohexamer; trimer of dimers.</text>
</comment>
<sequence>MLHINPDKTLSHIAPEIYGQFSEHLGRCIYDGIYVGEDSDIPNVKGMRKDVVEALRALHLPVLRWPGGCFADEYHWRDGIGPKENRRRMVNTNWGGIVEDNRFGTHEFLELCDQLDCEPYIAVNLGSGTVQEAAEWIEYMTADGDSTITNLRKENGRTKPWHLKYVGIGNENWGCGGSMSPDFYANEYKRYQCFCKNYGNNKLYKVACGPSGEDYNWTKELMSRIDHEHANGISLHYYTVPGDWEHKGSATDFSDEEYYITISKALHIEDIIEKHLAIMDEYDPNHDIDLLVDEWGTWYDVEPGTNPGFLYQQNTMRDAIVTAASLNIFNKHSDRIAMANIAQVVNVLQAMILTEDTKILKTPTYDVFQMYKEHQDATLVESYAADAANRINEPVISYNDISIPALSESVSVTEQNGQKLLTITLSNTSLTDSLSVELELPIKYSFCGKASVAMLHAEARAYNTFDDPDRVRAFETEEDWNGNLQVVSLPACSVCRICCYVS</sequence>
<reference evidence="10 11" key="1">
    <citation type="submission" date="2020-08" db="EMBL/GenBank/DDBJ databases">
        <title>Genome public.</title>
        <authorList>
            <person name="Liu C."/>
            <person name="Sun Q."/>
        </authorList>
    </citation>
    <scope>NUCLEOTIDE SEQUENCE [LARGE SCALE GENOMIC DNA]</scope>
    <source>
        <strain evidence="10 11">NSJ-37</strain>
    </source>
</reference>
<evidence type="ECO:0000256" key="8">
    <source>
        <dbReference type="ARBA" id="ARBA00023295"/>
    </source>
</evidence>
<dbReference type="Gene3D" id="3.20.20.80">
    <property type="entry name" value="Glycosidases"/>
    <property type="match status" value="1"/>
</dbReference>
<dbReference type="Pfam" id="PF22848">
    <property type="entry name" value="ASD1_dom"/>
    <property type="match status" value="1"/>
</dbReference>
<dbReference type="InterPro" id="IPR055235">
    <property type="entry name" value="ASD1_cat"/>
</dbReference>
<dbReference type="PANTHER" id="PTHR43576">
    <property type="entry name" value="ALPHA-L-ARABINOFURANOSIDASE C-RELATED"/>
    <property type="match status" value="1"/>
</dbReference>
<evidence type="ECO:0000313" key="10">
    <source>
        <dbReference type="EMBL" id="MBC8561308.1"/>
    </source>
</evidence>
<dbReference type="SUPFAM" id="SSF51445">
    <property type="entry name" value="(Trans)glycosidases"/>
    <property type="match status" value="1"/>
</dbReference>
<dbReference type="EMBL" id="JACRSX010000001">
    <property type="protein sequence ID" value="MBC8561308.1"/>
    <property type="molecule type" value="Genomic_DNA"/>
</dbReference>
<dbReference type="InterPro" id="IPR013780">
    <property type="entry name" value="Glyco_hydro_b"/>
</dbReference>
<keyword evidence="8" id="KW-0326">Glycosidase</keyword>
<feature type="domain" description="Alpha-L-arabinofuranosidase C-terminal" evidence="9">
    <location>
        <begin position="293"/>
        <end position="493"/>
    </location>
</feature>
<evidence type="ECO:0000256" key="7">
    <source>
        <dbReference type="ARBA" id="ARBA00023277"/>
    </source>
</evidence>
<dbReference type="SMART" id="SM00813">
    <property type="entry name" value="Alpha-L-AF_C"/>
    <property type="match status" value="1"/>
</dbReference>
<name>A0ABR7MZT4_9FIRM</name>
<evidence type="ECO:0000256" key="3">
    <source>
        <dbReference type="ARBA" id="ARBA00007186"/>
    </source>
</evidence>
<keyword evidence="7" id="KW-0119">Carbohydrate metabolism</keyword>
<organism evidence="10 11">
    <name type="scientific">Jutongia huaianensis</name>
    <dbReference type="NCBI Taxonomy" id="2763668"/>
    <lineage>
        <taxon>Bacteria</taxon>
        <taxon>Bacillati</taxon>
        <taxon>Bacillota</taxon>
        <taxon>Clostridia</taxon>
        <taxon>Lachnospirales</taxon>
        <taxon>Lachnospiraceae</taxon>
        <taxon>Jutongia</taxon>
    </lineage>
</organism>